<feature type="domain" description="DJ-1/PfpI" evidence="3">
    <location>
        <begin position="65"/>
        <end position="229"/>
    </location>
</feature>
<name>A0A0K9PHN0_ZOSMR</name>
<gene>
    <name evidence="4" type="ORF">ZOSMA_25G01270</name>
</gene>
<comment type="similarity">
    <text evidence="1">Belongs to the peptidase C56 family.</text>
</comment>
<accession>A0A0K9PHN0</accession>
<proteinExistence type="inferred from homology"/>
<dbReference type="CDD" id="cd03135">
    <property type="entry name" value="GATase1_DJ-1"/>
    <property type="match status" value="2"/>
</dbReference>
<sequence length="449" mass="48128">MTAMMTSSIFLGPLVNNFSPFPHRVLESPLPSSAPSFTRIRSPKATATPVVTHHPAPFATALPKKKVLVPVGLGTEEMEAVIVVDVLRRAGADVLLASVEKGLEIEGSSGIKLVADVFVTSCISEVFDLIALPGGMPGSARLRDSLVLKQITSRHANGKRLFGAICAAPAVVLEPWGLMKRKQMTCHPAFMHKLPSFRAVKSSIQVSGELTTSRGPGTACEFAMSLVQQLFGDLHAAEVKEKLTNTGLKNEEFGSIDWSMDHIPQVLVPVANGSEEMEVVTIVDILRRANVNVLVASIEKTTQITASQNTMIVADTLIDATLDSTFDMIILPGGLTGSTRLQKSKFLKKLLKEQKSGGRICGAIGSSTAILQKQGLLMNKTVVAHPSIIGTSKIKLSDEDIGVIIDGKVITSRGLGTAIDFSLAILYKLFGHARARSVAEALVYEYPRR</sequence>
<dbReference type="InterPro" id="IPR002818">
    <property type="entry name" value="DJ-1/PfpI"/>
</dbReference>
<comment type="caution">
    <text evidence="4">The sequence shown here is derived from an EMBL/GenBank/DDBJ whole genome shotgun (WGS) entry which is preliminary data.</text>
</comment>
<dbReference type="InterPro" id="IPR029062">
    <property type="entry name" value="Class_I_gatase-like"/>
</dbReference>
<dbReference type="GO" id="GO:0005737">
    <property type="term" value="C:cytoplasm"/>
    <property type="evidence" value="ECO:0000318"/>
    <property type="project" value="GO_Central"/>
</dbReference>
<evidence type="ECO:0000256" key="1">
    <source>
        <dbReference type="ARBA" id="ARBA00008542"/>
    </source>
</evidence>
<dbReference type="PANTHER" id="PTHR48094:SF7">
    <property type="entry name" value="PROTEIN DJ-1 HOMOLOG C"/>
    <property type="match status" value="1"/>
</dbReference>
<dbReference type="SUPFAM" id="SSF52317">
    <property type="entry name" value="Class I glutamine amidotransferase-like"/>
    <property type="match status" value="2"/>
</dbReference>
<dbReference type="Gene3D" id="3.40.50.880">
    <property type="match status" value="2"/>
</dbReference>
<keyword evidence="2" id="KW-0677">Repeat</keyword>
<evidence type="ECO:0000259" key="3">
    <source>
        <dbReference type="Pfam" id="PF01965"/>
    </source>
</evidence>
<reference evidence="5" key="1">
    <citation type="journal article" date="2016" name="Nature">
        <title>The genome of the seagrass Zostera marina reveals angiosperm adaptation to the sea.</title>
        <authorList>
            <person name="Olsen J.L."/>
            <person name="Rouze P."/>
            <person name="Verhelst B."/>
            <person name="Lin Y.-C."/>
            <person name="Bayer T."/>
            <person name="Collen J."/>
            <person name="Dattolo E."/>
            <person name="De Paoli E."/>
            <person name="Dittami S."/>
            <person name="Maumus F."/>
            <person name="Michel G."/>
            <person name="Kersting A."/>
            <person name="Lauritano C."/>
            <person name="Lohaus R."/>
            <person name="Toepel M."/>
            <person name="Tonon T."/>
            <person name="Vanneste K."/>
            <person name="Amirebrahimi M."/>
            <person name="Brakel J."/>
            <person name="Bostroem C."/>
            <person name="Chovatia M."/>
            <person name="Grimwood J."/>
            <person name="Jenkins J.W."/>
            <person name="Jueterbock A."/>
            <person name="Mraz A."/>
            <person name="Stam W.T."/>
            <person name="Tice H."/>
            <person name="Bornberg-Bauer E."/>
            <person name="Green P.J."/>
            <person name="Pearson G.A."/>
            <person name="Procaccini G."/>
            <person name="Duarte C.M."/>
            <person name="Schmutz J."/>
            <person name="Reusch T.B.H."/>
            <person name="Van de Peer Y."/>
        </authorList>
    </citation>
    <scope>NUCLEOTIDE SEQUENCE [LARGE SCALE GENOMIC DNA]</scope>
    <source>
        <strain evidence="5">cv. Finnish</strain>
    </source>
</reference>
<dbReference type="EMBL" id="LFYR01000889">
    <property type="protein sequence ID" value="KMZ67737.1"/>
    <property type="molecule type" value="Genomic_DNA"/>
</dbReference>
<dbReference type="Proteomes" id="UP000036987">
    <property type="component" value="Unassembled WGS sequence"/>
</dbReference>
<dbReference type="Pfam" id="PF01965">
    <property type="entry name" value="DJ-1_PfpI"/>
    <property type="match status" value="2"/>
</dbReference>
<evidence type="ECO:0000313" key="4">
    <source>
        <dbReference type="EMBL" id="KMZ67737.1"/>
    </source>
</evidence>
<dbReference type="OrthoDB" id="543156at2759"/>
<dbReference type="OMA" id="QKQTGRM"/>
<organism evidence="4 5">
    <name type="scientific">Zostera marina</name>
    <name type="common">Eelgrass</name>
    <dbReference type="NCBI Taxonomy" id="29655"/>
    <lineage>
        <taxon>Eukaryota</taxon>
        <taxon>Viridiplantae</taxon>
        <taxon>Streptophyta</taxon>
        <taxon>Embryophyta</taxon>
        <taxon>Tracheophyta</taxon>
        <taxon>Spermatophyta</taxon>
        <taxon>Magnoliopsida</taxon>
        <taxon>Liliopsida</taxon>
        <taxon>Zosteraceae</taxon>
        <taxon>Zostera</taxon>
    </lineage>
</organism>
<dbReference type="NCBIfam" id="TIGR01383">
    <property type="entry name" value="not_thiJ"/>
    <property type="match status" value="2"/>
</dbReference>
<dbReference type="FunFam" id="3.40.50.880:FF:000015">
    <property type="entry name" value="Protein DJ-1 homolog C"/>
    <property type="match status" value="2"/>
</dbReference>
<evidence type="ECO:0000256" key="2">
    <source>
        <dbReference type="ARBA" id="ARBA00022737"/>
    </source>
</evidence>
<keyword evidence="5" id="KW-1185">Reference proteome</keyword>
<dbReference type="AlphaFoldDB" id="A0A0K9PHN0"/>
<dbReference type="PANTHER" id="PTHR48094">
    <property type="entry name" value="PROTEIN/NUCLEIC ACID DEGLYCASE DJ-1-RELATED"/>
    <property type="match status" value="1"/>
</dbReference>
<evidence type="ECO:0000313" key="5">
    <source>
        <dbReference type="Proteomes" id="UP000036987"/>
    </source>
</evidence>
<dbReference type="GO" id="GO:1903189">
    <property type="term" value="P:glyoxal metabolic process"/>
    <property type="evidence" value="ECO:0000318"/>
    <property type="project" value="GO_Central"/>
</dbReference>
<dbReference type="InterPro" id="IPR050325">
    <property type="entry name" value="Prot/Nucl_acid_deglycase"/>
</dbReference>
<dbReference type="STRING" id="29655.A0A0K9PHN0"/>
<feature type="domain" description="DJ-1/PfpI" evidence="3">
    <location>
        <begin position="265"/>
        <end position="426"/>
    </location>
</feature>
<protein>
    <recommendedName>
        <fullName evidence="3">DJ-1/PfpI domain-containing protein</fullName>
    </recommendedName>
</protein>
<dbReference type="InterPro" id="IPR006287">
    <property type="entry name" value="DJ-1"/>
</dbReference>